<dbReference type="OrthoDB" id="6195205at2"/>
<evidence type="ECO:0000313" key="1">
    <source>
        <dbReference type="EMBL" id="ENO85701.1"/>
    </source>
</evidence>
<evidence type="ECO:0000313" key="2">
    <source>
        <dbReference type="Proteomes" id="UP000013232"/>
    </source>
</evidence>
<dbReference type="STRING" id="1123367.GCA_000621305_02791"/>
<accession>N6XVA9</accession>
<protein>
    <recommendedName>
        <fullName evidence="3">4Fe-4S ferredoxin-type domain-containing protein</fullName>
    </recommendedName>
</protein>
<dbReference type="RefSeq" id="WP_004342031.1">
    <property type="nucleotide sequence ID" value="NZ_AMXE01000069.1"/>
</dbReference>
<dbReference type="AlphaFoldDB" id="N6XVA9"/>
<gene>
    <name evidence="1" type="ORF">C666_14815</name>
</gene>
<dbReference type="SUPFAM" id="SSF54862">
    <property type="entry name" value="4Fe-4S ferredoxins"/>
    <property type="match status" value="1"/>
</dbReference>
<keyword evidence="2" id="KW-1185">Reference proteome</keyword>
<organism evidence="1 2">
    <name type="scientific">Thauera linaloolentis (strain DSM 12138 / JCM 21573 / CCUG 41526 / CIP 105981 / IAM 15112 / NBRC 102519 / 47Lol)</name>
    <dbReference type="NCBI Taxonomy" id="1123367"/>
    <lineage>
        <taxon>Bacteria</taxon>
        <taxon>Pseudomonadati</taxon>
        <taxon>Pseudomonadota</taxon>
        <taxon>Betaproteobacteria</taxon>
        <taxon>Rhodocyclales</taxon>
        <taxon>Zoogloeaceae</taxon>
        <taxon>Thauera</taxon>
    </lineage>
</organism>
<sequence length="240" mass="26207">MDERPLHPRAADSVFSPLTEAGLNLHAVFDVHQLPARLAADLQRDFAPACTQLILIGNAGRTLWSTVKASGIRSADPIDDFSVRTVTQWFAECLPGHHCTLLYPGDKPVGLQALGRLAGWHHATPFMIGILPQWGSWFGYRVALLADTTLPVTAPLAVEPPCAACTTRPCVSACPAQAMASGGFALEKCIAYRRLPASRCAHTCLARDACPVGREHRYDEDHLRHTYGQSLRAIERYFPA</sequence>
<comment type="caution">
    <text evidence="1">The sequence shown here is derived from an EMBL/GenBank/DDBJ whole genome shotgun (WGS) entry which is preliminary data.</text>
</comment>
<proteinExistence type="predicted"/>
<name>N6XVA9_THAL4</name>
<dbReference type="Proteomes" id="UP000013232">
    <property type="component" value="Unassembled WGS sequence"/>
</dbReference>
<dbReference type="eggNOG" id="COG1600">
    <property type="taxonomic scope" value="Bacteria"/>
</dbReference>
<reference evidence="1 2" key="1">
    <citation type="submission" date="2012-09" db="EMBL/GenBank/DDBJ databases">
        <title>Draft Genome Sequences of 6 Strains from Genus Thauera.</title>
        <authorList>
            <person name="Liu B."/>
            <person name="Shapleigh J.P."/>
            <person name="Frostegard A.H."/>
        </authorList>
    </citation>
    <scope>NUCLEOTIDE SEQUENCE [LARGE SCALE GENOMIC DNA]</scope>
    <source>
        <strain evidence="2">47Lol / DSM 12138</strain>
    </source>
</reference>
<dbReference type="EMBL" id="AMXE01000069">
    <property type="protein sequence ID" value="ENO85701.1"/>
    <property type="molecule type" value="Genomic_DNA"/>
</dbReference>
<evidence type="ECO:0008006" key="3">
    <source>
        <dbReference type="Google" id="ProtNLM"/>
    </source>
</evidence>